<accession>A0ACC4D5D5</accession>
<name>A0ACC4D5D5_POPAL</name>
<reference evidence="1 2" key="1">
    <citation type="journal article" date="2024" name="Plant Biotechnol. J.">
        <title>Genome and CRISPR/Cas9 system of a widespread forest tree (Populus alba) in the world.</title>
        <authorList>
            <person name="Liu Y.J."/>
            <person name="Jiang P.F."/>
            <person name="Han X.M."/>
            <person name="Li X.Y."/>
            <person name="Wang H.M."/>
            <person name="Wang Y.J."/>
            <person name="Wang X.X."/>
            <person name="Zeng Q.Y."/>
        </authorList>
    </citation>
    <scope>NUCLEOTIDE SEQUENCE [LARGE SCALE GENOMIC DNA]</scope>
    <source>
        <strain evidence="2">cv. PAL-ZL1</strain>
    </source>
</reference>
<gene>
    <name evidence="1" type="ORF">D5086_003808</name>
</gene>
<organism evidence="1 2">
    <name type="scientific">Populus alba</name>
    <name type="common">White poplar</name>
    <dbReference type="NCBI Taxonomy" id="43335"/>
    <lineage>
        <taxon>Eukaryota</taxon>
        <taxon>Viridiplantae</taxon>
        <taxon>Streptophyta</taxon>
        <taxon>Embryophyta</taxon>
        <taxon>Tracheophyta</taxon>
        <taxon>Spermatophyta</taxon>
        <taxon>Magnoliopsida</taxon>
        <taxon>eudicotyledons</taxon>
        <taxon>Gunneridae</taxon>
        <taxon>Pentapetalae</taxon>
        <taxon>rosids</taxon>
        <taxon>fabids</taxon>
        <taxon>Malpighiales</taxon>
        <taxon>Salicaceae</taxon>
        <taxon>Saliceae</taxon>
        <taxon>Populus</taxon>
    </lineage>
</organism>
<comment type="caution">
    <text evidence="1">The sequence shown here is derived from an EMBL/GenBank/DDBJ whole genome shotgun (WGS) entry which is preliminary data.</text>
</comment>
<proteinExistence type="predicted"/>
<dbReference type="EMBL" id="RCHU02000001">
    <property type="protein sequence ID" value="KAL3612788.1"/>
    <property type="molecule type" value="Genomic_DNA"/>
</dbReference>
<evidence type="ECO:0000313" key="2">
    <source>
        <dbReference type="Proteomes" id="UP000309997"/>
    </source>
</evidence>
<protein>
    <submittedName>
        <fullName evidence="1">Uncharacterized protein</fullName>
    </submittedName>
</protein>
<keyword evidence="2" id="KW-1185">Reference proteome</keyword>
<dbReference type="Proteomes" id="UP000309997">
    <property type="component" value="Unassembled WGS sequence"/>
</dbReference>
<sequence>MISIRKTETWLSIIVLICKEMRKVEGGNKRKLHERMLSVPNLSDKEENRECELEKERDESWRFSILVG</sequence>
<evidence type="ECO:0000313" key="1">
    <source>
        <dbReference type="EMBL" id="KAL3612788.1"/>
    </source>
</evidence>